<evidence type="ECO:0000313" key="12">
    <source>
        <dbReference type="Proteomes" id="UP001156694"/>
    </source>
</evidence>
<dbReference type="InterPro" id="IPR015375">
    <property type="entry name" value="NADH_PPase-like_N"/>
</dbReference>
<comment type="catalytic activity">
    <reaction evidence="9">
        <text>a 5'-end NAD(+)-phospho-ribonucleoside in mRNA + H2O = a 5'-end phospho-adenosine-phospho-ribonucleoside in mRNA + beta-nicotinamide D-ribonucleotide + 2 H(+)</text>
        <dbReference type="Rhea" id="RHEA:60876"/>
        <dbReference type="Rhea" id="RHEA-COMP:15698"/>
        <dbReference type="Rhea" id="RHEA-COMP:15719"/>
        <dbReference type="ChEBI" id="CHEBI:14649"/>
        <dbReference type="ChEBI" id="CHEBI:15377"/>
        <dbReference type="ChEBI" id="CHEBI:15378"/>
        <dbReference type="ChEBI" id="CHEBI:144029"/>
        <dbReference type="ChEBI" id="CHEBI:144051"/>
    </reaction>
    <physiologicalReaction direction="left-to-right" evidence="9">
        <dbReference type="Rhea" id="RHEA:60877"/>
    </physiologicalReaction>
</comment>
<dbReference type="PANTHER" id="PTHR42904">
    <property type="entry name" value="NUDIX HYDROLASE, NUDC SUBFAMILY"/>
    <property type="match status" value="1"/>
</dbReference>
<sequence>MAPTNDITFGGLGFNRADHLRGDKDALLAGREVAQSCILWRGRPLVDIQSGTLVMVAMDHPAIASATEIFLGVSEAHHIYAADISSWEPAEIQTPSDTPLFDESHQPHPDFSEHQAFYDLRNIMVQLSVRDAQLAATAKALFAWHRSHRFCAACGNPSEMAKSGWQRDCPTCGTPHFPRTDPVVIMLVERGNEILLGRAPNWPEGMYSCLAGFMEPGETIEMAVAREVMEETNIAVQNVRYVTSQPWAFPSNLMIGCRCDALAGEINIDPIELQDAQWVSKETLVKAFAGKDVGILPARAGSIASYLIENWLKDTI</sequence>
<evidence type="ECO:0000256" key="7">
    <source>
        <dbReference type="ARBA" id="ARBA00022842"/>
    </source>
</evidence>
<evidence type="ECO:0000256" key="5">
    <source>
        <dbReference type="ARBA" id="ARBA00022723"/>
    </source>
</evidence>
<dbReference type="InterPro" id="IPR000086">
    <property type="entry name" value="NUDIX_hydrolase_dom"/>
</dbReference>
<keyword evidence="6" id="KW-0378">Hydrolase</keyword>
<dbReference type="InterPro" id="IPR050241">
    <property type="entry name" value="NAD-cap_RNA_hydrolase_NudC"/>
</dbReference>
<dbReference type="PROSITE" id="PS51462">
    <property type="entry name" value="NUDIX"/>
    <property type="match status" value="1"/>
</dbReference>
<feature type="domain" description="Nudix hydrolase" evidence="10">
    <location>
        <begin position="178"/>
        <end position="301"/>
    </location>
</feature>
<dbReference type="EC" id="3.6.1.22" evidence="4"/>
<name>A0ABQ5VZ80_9RHOB</name>
<evidence type="ECO:0000256" key="4">
    <source>
        <dbReference type="ARBA" id="ARBA00012381"/>
    </source>
</evidence>
<organism evidence="11 12">
    <name type="scientific">Amylibacter marinus</name>
    <dbReference type="NCBI Taxonomy" id="1475483"/>
    <lineage>
        <taxon>Bacteria</taxon>
        <taxon>Pseudomonadati</taxon>
        <taxon>Pseudomonadota</taxon>
        <taxon>Alphaproteobacteria</taxon>
        <taxon>Rhodobacterales</taxon>
        <taxon>Paracoccaceae</taxon>
        <taxon>Amylibacter</taxon>
    </lineage>
</organism>
<accession>A0ABQ5VZ80</accession>
<protein>
    <recommendedName>
        <fullName evidence="4">NAD(+) diphosphatase</fullName>
        <ecNumber evidence="4">3.6.1.22</ecNumber>
    </recommendedName>
</protein>
<evidence type="ECO:0000256" key="8">
    <source>
        <dbReference type="ARBA" id="ARBA00023027"/>
    </source>
</evidence>
<reference evidence="12" key="1">
    <citation type="journal article" date="2019" name="Int. J. Syst. Evol. Microbiol.">
        <title>The Global Catalogue of Microorganisms (GCM) 10K type strain sequencing project: providing services to taxonomists for standard genome sequencing and annotation.</title>
        <authorList>
            <consortium name="The Broad Institute Genomics Platform"/>
            <consortium name="The Broad Institute Genome Sequencing Center for Infectious Disease"/>
            <person name="Wu L."/>
            <person name="Ma J."/>
        </authorList>
    </citation>
    <scope>NUCLEOTIDE SEQUENCE [LARGE SCALE GENOMIC DNA]</scope>
    <source>
        <strain evidence="12">NBRC 110140</strain>
    </source>
</reference>
<dbReference type="Gene3D" id="3.90.79.20">
    <property type="match status" value="1"/>
</dbReference>
<dbReference type="InterPro" id="IPR015797">
    <property type="entry name" value="NUDIX_hydrolase-like_dom_sf"/>
</dbReference>
<dbReference type="RefSeq" id="WP_284380251.1">
    <property type="nucleotide sequence ID" value="NZ_BSNN01000014.1"/>
</dbReference>
<dbReference type="NCBIfam" id="NF001299">
    <property type="entry name" value="PRK00241.1"/>
    <property type="match status" value="1"/>
</dbReference>
<dbReference type="Proteomes" id="UP001156694">
    <property type="component" value="Unassembled WGS sequence"/>
</dbReference>
<dbReference type="Gene3D" id="3.90.79.10">
    <property type="entry name" value="Nucleoside Triphosphate Pyrophosphohydrolase"/>
    <property type="match status" value="1"/>
</dbReference>
<evidence type="ECO:0000256" key="9">
    <source>
        <dbReference type="ARBA" id="ARBA00023679"/>
    </source>
</evidence>
<evidence type="ECO:0000256" key="3">
    <source>
        <dbReference type="ARBA" id="ARBA00009595"/>
    </source>
</evidence>
<gene>
    <name evidence="11" type="ORF">GCM10007939_26570</name>
</gene>
<dbReference type="InterPro" id="IPR015376">
    <property type="entry name" value="Znr_NADH_PPase"/>
</dbReference>
<dbReference type="EMBL" id="BSNN01000014">
    <property type="protein sequence ID" value="GLQ36373.1"/>
    <property type="molecule type" value="Genomic_DNA"/>
</dbReference>
<evidence type="ECO:0000256" key="2">
    <source>
        <dbReference type="ARBA" id="ARBA00001947"/>
    </source>
</evidence>
<keyword evidence="12" id="KW-1185">Reference proteome</keyword>
<dbReference type="PANTHER" id="PTHR42904:SF6">
    <property type="entry name" value="NAD-CAPPED RNA HYDROLASE NUDT12"/>
    <property type="match status" value="1"/>
</dbReference>
<dbReference type="InterPro" id="IPR049734">
    <property type="entry name" value="NudC-like_C"/>
</dbReference>
<proteinExistence type="inferred from homology"/>
<evidence type="ECO:0000256" key="6">
    <source>
        <dbReference type="ARBA" id="ARBA00022801"/>
    </source>
</evidence>
<dbReference type="CDD" id="cd03429">
    <property type="entry name" value="NUDIX_NADH_pyrophosphatase_Nudt13"/>
    <property type="match status" value="1"/>
</dbReference>
<dbReference type="Pfam" id="PF00293">
    <property type="entry name" value="NUDIX"/>
    <property type="match status" value="1"/>
</dbReference>
<dbReference type="Pfam" id="PF09296">
    <property type="entry name" value="NUDIX-like"/>
    <property type="match status" value="1"/>
</dbReference>
<comment type="similarity">
    <text evidence="3">Belongs to the Nudix hydrolase family. NudC subfamily.</text>
</comment>
<dbReference type="Pfam" id="PF09297">
    <property type="entry name" value="Zn_ribbon_NUD"/>
    <property type="match status" value="1"/>
</dbReference>
<comment type="caution">
    <text evidence="11">The sequence shown here is derived from an EMBL/GenBank/DDBJ whole genome shotgun (WGS) entry which is preliminary data.</text>
</comment>
<evidence type="ECO:0000313" key="11">
    <source>
        <dbReference type="EMBL" id="GLQ36373.1"/>
    </source>
</evidence>
<comment type="cofactor">
    <cofactor evidence="2">
        <name>Zn(2+)</name>
        <dbReference type="ChEBI" id="CHEBI:29105"/>
    </cofactor>
</comment>
<comment type="cofactor">
    <cofactor evidence="1">
        <name>Mg(2+)</name>
        <dbReference type="ChEBI" id="CHEBI:18420"/>
    </cofactor>
</comment>
<dbReference type="SUPFAM" id="SSF55811">
    <property type="entry name" value="Nudix"/>
    <property type="match status" value="1"/>
</dbReference>
<evidence type="ECO:0000259" key="10">
    <source>
        <dbReference type="PROSITE" id="PS51462"/>
    </source>
</evidence>
<evidence type="ECO:0000256" key="1">
    <source>
        <dbReference type="ARBA" id="ARBA00001946"/>
    </source>
</evidence>
<keyword evidence="8" id="KW-0520">NAD</keyword>
<keyword evidence="5" id="KW-0479">Metal-binding</keyword>
<dbReference type="InterPro" id="IPR020084">
    <property type="entry name" value="NUDIX_hydrolase_CS"/>
</dbReference>
<dbReference type="PROSITE" id="PS00893">
    <property type="entry name" value="NUDIX_BOX"/>
    <property type="match status" value="1"/>
</dbReference>
<keyword evidence="7" id="KW-0460">Magnesium</keyword>